<comment type="caution">
    <text evidence="2">The sequence shown here is derived from an EMBL/GenBank/DDBJ whole genome shotgun (WGS) entry which is preliminary data.</text>
</comment>
<accession>F7VI19</accession>
<name>F7VI19_9PROT</name>
<evidence type="ECO:0000256" key="1">
    <source>
        <dbReference type="SAM" id="MobiDB-lite"/>
    </source>
</evidence>
<sequence length="60" mass="6629">MDEQLSGVSEYEASESDGVHCGEGEAYRSYSFTNLLHRVGHANDLSTIHRRGSDTKPLFA</sequence>
<organism evidence="2 3">
    <name type="scientific">Acetobacter tropicalis NBRC 101654</name>
    <dbReference type="NCBI Taxonomy" id="749388"/>
    <lineage>
        <taxon>Bacteria</taxon>
        <taxon>Pseudomonadati</taxon>
        <taxon>Pseudomonadota</taxon>
        <taxon>Alphaproteobacteria</taxon>
        <taxon>Acetobacterales</taxon>
        <taxon>Acetobacteraceae</taxon>
        <taxon>Acetobacter</taxon>
    </lineage>
</organism>
<gene>
    <name evidence="2" type="ORF">ATPR_3018</name>
</gene>
<feature type="region of interest" description="Disordered" evidence="1">
    <location>
        <begin position="1"/>
        <end position="22"/>
    </location>
</feature>
<dbReference type="Proteomes" id="UP000004319">
    <property type="component" value="Unassembled WGS sequence"/>
</dbReference>
<evidence type="ECO:0000313" key="3">
    <source>
        <dbReference type="Proteomes" id="UP000004319"/>
    </source>
</evidence>
<dbReference type="AlphaFoldDB" id="F7VI19"/>
<proteinExistence type="predicted"/>
<reference evidence="2 3" key="1">
    <citation type="journal article" date="2011" name="Biochem. Biophys. Res. Commun.">
        <title>Increased number of Arginine-based salt bridges contributes to the thermotolerance of thermotolerant acetic acid bacteria, Acetobacter tropicalis SKU1100.</title>
        <authorList>
            <person name="Matsutani M."/>
            <person name="Hirakawa H."/>
            <person name="Nishikura M."/>
            <person name="Soemphol W."/>
            <person name="Ali I.A.I."/>
            <person name="Yakushi T."/>
            <person name="Matsushita K."/>
        </authorList>
    </citation>
    <scope>NUCLEOTIDE SEQUENCE [LARGE SCALE GENOMIC DNA]</scope>
    <source>
        <strain evidence="2 3">NBRC 101654</strain>
    </source>
</reference>
<dbReference type="EMBL" id="BABS01000152">
    <property type="protein sequence ID" value="GAA10014.1"/>
    <property type="molecule type" value="Genomic_DNA"/>
</dbReference>
<protein>
    <submittedName>
        <fullName evidence="2">Uncharacterized protein</fullName>
    </submittedName>
</protein>
<evidence type="ECO:0000313" key="2">
    <source>
        <dbReference type="EMBL" id="GAA10014.1"/>
    </source>
</evidence>